<dbReference type="SMART" id="SM00831">
    <property type="entry name" value="Cation_ATPase_N"/>
    <property type="match status" value="1"/>
</dbReference>
<dbReference type="InterPro" id="IPR059000">
    <property type="entry name" value="ATPase_P-type_domA"/>
</dbReference>
<dbReference type="PROSITE" id="PS00154">
    <property type="entry name" value="ATPASE_E1_E2"/>
    <property type="match status" value="1"/>
</dbReference>
<dbReference type="PRINTS" id="PR00119">
    <property type="entry name" value="CATATPASE"/>
</dbReference>
<dbReference type="PRINTS" id="PR00120">
    <property type="entry name" value="HATPASE"/>
</dbReference>
<dbReference type="SFLD" id="SFLDF00027">
    <property type="entry name" value="p-type_atpase"/>
    <property type="match status" value="1"/>
</dbReference>
<dbReference type="InterPro" id="IPR036412">
    <property type="entry name" value="HAD-like_sf"/>
</dbReference>
<feature type="compositionally biased region" description="Acidic residues" evidence="9">
    <location>
        <begin position="105"/>
        <end position="126"/>
    </location>
</feature>
<gene>
    <name evidence="12" type="ORF">SAMN05216276_106120</name>
</gene>
<evidence type="ECO:0000256" key="5">
    <source>
        <dbReference type="ARBA" id="ARBA00022967"/>
    </source>
</evidence>
<feature type="transmembrane region" description="Helical" evidence="10">
    <location>
        <begin position="1442"/>
        <end position="1461"/>
    </location>
</feature>
<dbReference type="GO" id="GO:0005886">
    <property type="term" value="C:plasma membrane"/>
    <property type="evidence" value="ECO:0007669"/>
    <property type="project" value="UniProtKB-SubCell"/>
</dbReference>
<evidence type="ECO:0000256" key="4">
    <source>
        <dbReference type="ARBA" id="ARBA00022840"/>
    </source>
</evidence>
<dbReference type="InterPro" id="IPR001757">
    <property type="entry name" value="P_typ_ATPase"/>
</dbReference>
<dbReference type="OrthoDB" id="9814270at2"/>
<dbReference type="Pfam" id="PF00122">
    <property type="entry name" value="E1-E2_ATPase"/>
    <property type="match status" value="1"/>
</dbReference>
<dbReference type="InterPro" id="IPR023214">
    <property type="entry name" value="HAD_sf"/>
</dbReference>
<feature type="domain" description="Cation-transporting P-type ATPase N-terminal" evidence="11">
    <location>
        <begin position="623"/>
        <end position="694"/>
    </location>
</feature>
<proteinExistence type="predicted"/>
<evidence type="ECO:0000256" key="10">
    <source>
        <dbReference type="SAM" id="Phobius"/>
    </source>
</evidence>
<dbReference type="SUPFAM" id="SSF81665">
    <property type="entry name" value="Calcium ATPase, transmembrane domain M"/>
    <property type="match status" value="1"/>
</dbReference>
<dbReference type="SFLD" id="SFLDG00002">
    <property type="entry name" value="C1.7:_P-type_atpase_like"/>
    <property type="match status" value="1"/>
</dbReference>
<evidence type="ECO:0000313" key="13">
    <source>
        <dbReference type="Proteomes" id="UP000198282"/>
    </source>
</evidence>
<reference evidence="12 13" key="1">
    <citation type="submission" date="2017-06" db="EMBL/GenBank/DDBJ databases">
        <authorList>
            <person name="Kim H.J."/>
            <person name="Triplett B.A."/>
        </authorList>
    </citation>
    <scope>NUCLEOTIDE SEQUENCE [LARGE SCALE GENOMIC DNA]</scope>
    <source>
        <strain evidence="12 13">CGMCC 4.2132</strain>
    </source>
</reference>
<evidence type="ECO:0000256" key="7">
    <source>
        <dbReference type="ARBA" id="ARBA00023136"/>
    </source>
</evidence>
<dbReference type="Pfam" id="PF13246">
    <property type="entry name" value="Cation_ATPase"/>
    <property type="match status" value="1"/>
</dbReference>
<dbReference type="InterPro" id="IPR018303">
    <property type="entry name" value="ATPase_P-typ_P_site"/>
</dbReference>
<dbReference type="SUPFAM" id="SSF81653">
    <property type="entry name" value="Calcium ATPase, transduction domain A"/>
    <property type="match status" value="1"/>
</dbReference>
<dbReference type="PANTHER" id="PTHR42861">
    <property type="entry name" value="CALCIUM-TRANSPORTING ATPASE"/>
    <property type="match status" value="1"/>
</dbReference>
<dbReference type="SUPFAM" id="SSF81660">
    <property type="entry name" value="Metal cation-transporting ATPase, ATP-binding domain N"/>
    <property type="match status" value="1"/>
</dbReference>
<dbReference type="SFLD" id="SFLDS00003">
    <property type="entry name" value="Haloacid_Dehalogenase"/>
    <property type="match status" value="1"/>
</dbReference>
<keyword evidence="2 10" id="KW-0812">Transmembrane</keyword>
<dbReference type="Gene3D" id="3.40.50.1000">
    <property type="entry name" value="HAD superfamily/HAD-like"/>
    <property type="match status" value="2"/>
</dbReference>
<sequence>MSLSRVLTLSTAAVWGVMPDAIRNLLPRPREMRTCAGGLHIALSTVGGPGTGRVARRLEEVLLTLQGVERAEVNGALGSIFVGGETDSIDLDKLLSIIDEFDIDEDSDDDEDFEEEFDEEDGEEADKDQTQGSGLSSMVGHHTRAGIRLGASLIGTGLALAGRTIQAPRLSPAVPALLQLAESTPRIRHELEHRLGRPAVSALFATANVVTHTLALRPTGLLVQSVTAASRYVEARGMRQAWELHEQKLASTKGTYRHIRPARKRRPAPLAHSPVERFQRFVSPAALGASIVTHLVSNSRQQGLAMLITATPNAARSGTEAFAAAVGRVLAKRGTIVLNNAVLRHLDGIDTVVLDADMLNTGSWTIDRVVPLADDLDSDKLHARLYALIDFSDPGKRRENDSWVAEPLTDLDRLTPEDAREWEARGLRPIGVMRQGDPIALVGLAPAIEPLAEAIVAAAGAGCTVMLAGGDEGLGRRLAIDEILPSGRRLATAIRALQADGHGVAVVSKRSGSALVQADLGIGVLDASGRMPWDGDVITELDGVHLLLSCLVPARKTGEQCVWLSAAGAALGITLTTVGAPATAVNRASLVSDCTTLTAIGMGEWGARNIGRGNLPVPADRTPWHAMSPENVLSWLNSSLKGITAAEASKRRKYSDPEDSRGPDSLLRTSVEELANPLTPVLGAGAGVSAVVGSISDSVLIAAVMLINALIGGGQRYAADQALHRLTESVAVRVRLRRPRENEEATADNLVPGDVIELRAGDAVPADCRVLTAVGLEVDEASLTGESMLVTKSPAPVNASALADRSSMVYEGTTVAAGHGLAVVVAAGAATEASRTAHLDVDQHPQTGVQLRLQALSRRILPLSIGAGVVLLVTELLRGRSISAALAPAVSLAVAAVPEGLPFVASVAELAAARRLSTRNTLVPNPSTIEALGRVNVLCFDKTGTLTEGRITLRYVSDGHTGGTVEDLSPELKQVVITGLRASPRYDKRPIPHPTDRAVIKGAEKLGLTPDEGLDSDTWERVDELPFEPGRGYHAVLGQGGSGQLLSVKGAPEIVLTGCKNMLRDHKTIPLDDALRAELDEEMNRLAHQGYRVLAVAERPASNRSDLDESRVEGLTFLGFLGLADPVRPTAAESVGRLVRAGVRVVMITGDHPSTAEAIAAELNVLDHGRTMTGPEVDALDDDSLIKVLPEVSVFARTTPAHKARIVSCLRRAGEVVAVTGDGANDAPAIRTAEVGIALGSRATQAARAAADVVVTDDRIETIVDAIIEGRAMWGSVRDALSILLGGNLGEIVFTVASSLIAGQNVLNARQLLLINLLTDMLPSMAVAVRPPASTSPEKLLAEGPEASLGASLTRDIYLRAAVTATAAGVGWTIGRMTGTQVRANTIGMVALVSAQLLQTLAMGSRDRFVVLAVLGSLVALGTTVSLPVLCRFFGCRPLGPVGWSIALGSAGAATLVGMVIEPMTREMSPSVH</sequence>
<keyword evidence="7 10" id="KW-0472">Membrane</keyword>
<evidence type="ECO:0000259" key="11">
    <source>
        <dbReference type="SMART" id="SM00831"/>
    </source>
</evidence>
<dbReference type="Gene3D" id="1.20.1110.10">
    <property type="entry name" value="Calcium-transporting ATPase, transmembrane domain"/>
    <property type="match status" value="2"/>
</dbReference>
<dbReference type="InterPro" id="IPR006068">
    <property type="entry name" value="ATPase_P-typ_cation-transptr_C"/>
</dbReference>
<dbReference type="InterPro" id="IPR044492">
    <property type="entry name" value="P_typ_ATPase_HD_dom"/>
</dbReference>
<dbReference type="EMBL" id="FZOD01000061">
    <property type="protein sequence ID" value="SNT55275.1"/>
    <property type="molecule type" value="Genomic_DNA"/>
</dbReference>
<name>A0A239NK93_9ACTN</name>
<keyword evidence="5" id="KW-1278">Translocase</keyword>
<dbReference type="GO" id="GO:0016887">
    <property type="term" value="F:ATP hydrolysis activity"/>
    <property type="evidence" value="ECO:0007669"/>
    <property type="project" value="InterPro"/>
</dbReference>
<comment type="catalytic activity">
    <reaction evidence="8">
        <text>ATP + H2O = ADP + phosphate + H(+)</text>
        <dbReference type="Rhea" id="RHEA:13065"/>
        <dbReference type="ChEBI" id="CHEBI:15377"/>
        <dbReference type="ChEBI" id="CHEBI:15378"/>
        <dbReference type="ChEBI" id="CHEBI:30616"/>
        <dbReference type="ChEBI" id="CHEBI:43474"/>
        <dbReference type="ChEBI" id="CHEBI:456216"/>
    </reaction>
</comment>
<dbReference type="Proteomes" id="UP000198282">
    <property type="component" value="Unassembled WGS sequence"/>
</dbReference>
<evidence type="ECO:0000256" key="2">
    <source>
        <dbReference type="ARBA" id="ARBA00022692"/>
    </source>
</evidence>
<evidence type="ECO:0000256" key="1">
    <source>
        <dbReference type="ARBA" id="ARBA00004651"/>
    </source>
</evidence>
<dbReference type="SUPFAM" id="SSF56784">
    <property type="entry name" value="HAD-like"/>
    <property type="match status" value="1"/>
</dbReference>
<comment type="subcellular location">
    <subcellularLocation>
        <location evidence="1">Cell membrane</location>
        <topology evidence="1">Multi-pass membrane protein</topology>
    </subcellularLocation>
</comment>
<evidence type="ECO:0000256" key="8">
    <source>
        <dbReference type="ARBA" id="ARBA00049360"/>
    </source>
</evidence>
<dbReference type="InterPro" id="IPR023298">
    <property type="entry name" value="ATPase_P-typ_TM_dom_sf"/>
</dbReference>
<keyword evidence="13" id="KW-1185">Reference proteome</keyword>
<dbReference type="Pfam" id="PF00689">
    <property type="entry name" value="Cation_ATPase_C"/>
    <property type="match status" value="1"/>
</dbReference>
<dbReference type="InterPro" id="IPR023299">
    <property type="entry name" value="ATPase_P-typ_cyto_dom_N"/>
</dbReference>
<organism evidence="12 13">
    <name type="scientific">Streptosporangium subroseum</name>
    <dbReference type="NCBI Taxonomy" id="106412"/>
    <lineage>
        <taxon>Bacteria</taxon>
        <taxon>Bacillati</taxon>
        <taxon>Actinomycetota</taxon>
        <taxon>Actinomycetes</taxon>
        <taxon>Streptosporangiales</taxon>
        <taxon>Streptosporangiaceae</taxon>
        <taxon>Streptosporangium</taxon>
    </lineage>
</organism>
<dbReference type="Gene3D" id="3.40.1110.10">
    <property type="entry name" value="Calcium-transporting ATPase, cytoplasmic domain N"/>
    <property type="match status" value="2"/>
</dbReference>
<dbReference type="NCBIfam" id="TIGR01494">
    <property type="entry name" value="ATPase_P-type"/>
    <property type="match status" value="2"/>
</dbReference>
<dbReference type="Gene3D" id="2.70.150.10">
    <property type="entry name" value="Calcium-transporting ATPase, cytoplasmic transduction domain A"/>
    <property type="match status" value="1"/>
</dbReference>
<feature type="region of interest" description="Disordered" evidence="9">
    <location>
        <begin position="105"/>
        <end position="138"/>
    </location>
</feature>
<dbReference type="RefSeq" id="WP_089212199.1">
    <property type="nucleotide sequence ID" value="NZ_FZOD01000061.1"/>
</dbReference>
<keyword evidence="6 10" id="KW-1133">Transmembrane helix</keyword>
<protein>
    <submittedName>
        <fullName evidence="12">Cation-transporting ATPase I</fullName>
    </submittedName>
</protein>
<dbReference type="GO" id="GO:0005524">
    <property type="term" value="F:ATP binding"/>
    <property type="evidence" value="ECO:0007669"/>
    <property type="project" value="UniProtKB-KW"/>
</dbReference>
<accession>A0A239NK93</accession>
<dbReference type="InterPro" id="IPR008250">
    <property type="entry name" value="ATPase_P-typ_transduc_dom_A_sf"/>
</dbReference>
<dbReference type="InterPro" id="IPR004014">
    <property type="entry name" value="ATPase_P-typ_cation-transptr_N"/>
</dbReference>
<evidence type="ECO:0000256" key="9">
    <source>
        <dbReference type="SAM" id="MobiDB-lite"/>
    </source>
</evidence>
<keyword evidence="4" id="KW-0067">ATP-binding</keyword>
<evidence type="ECO:0000256" key="3">
    <source>
        <dbReference type="ARBA" id="ARBA00022741"/>
    </source>
</evidence>
<evidence type="ECO:0000256" key="6">
    <source>
        <dbReference type="ARBA" id="ARBA00022989"/>
    </source>
</evidence>
<feature type="transmembrane region" description="Helical" evidence="10">
    <location>
        <begin position="1409"/>
        <end position="1430"/>
    </location>
</feature>
<evidence type="ECO:0000313" key="12">
    <source>
        <dbReference type="EMBL" id="SNT55275.1"/>
    </source>
</evidence>
<keyword evidence="3" id="KW-0547">Nucleotide-binding</keyword>